<keyword evidence="4" id="KW-0175">Coiled coil</keyword>
<dbReference type="GO" id="GO:0006310">
    <property type="term" value="P:DNA recombination"/>
    <property type="evidence" value="ECO:0007669"/>
    <property type="project" value="UniProtKB-KW"/>
</dbReference>
<evidence type="ECO:0000313" key="7">
    <source>
        <dbReference type="Proteomes" id="UP000323844"/>
    </source>
</evidence>
<dbReference type="InterPro" id="IPR003798">
    <property type="entry name" value="DNA_recombination_RmuC"/>
</dbReference>
<evidence type="ECO:0000256" key="2">
    <source>
        <dbReference type="ARBA" id="ARBA00009840"/>
    </source>
</evidence>
<comment type="function">
    <text evidence="1">Involved in DNA recombination.</text>
</comment>
<dbReference type="Pfam" id="PF02646">
    <property type="entry name" value="RmuC"/>
    <property type="match status" value="1"/>
</dbReference>
<dbReference type="AlphaFoldDB" id="A0A5C0UHR9"/>
<accession>A0A5C0UHR9</accession>
<dbReference type="PANTHER" id="PTHR30563">
    <property type="entry name" value="DNA RECOMBINATION PROTEIN RMUC"/>
    <property type="match status" value="1"/>
</dbReference>
<dbReference type="RefSeq" id="WP_148951947.1">
    <property type="nucleotide sequence ID" value="NZ_CP043312.1"/>
</dbReference>
<keyword evidence="5" id="KW-0233">DNA recombination</keyword>
<sequence>MTYILSPSLFLLSITTVALIIALLYSRASIKSLSSDTSKYQERIEILNTEKLENLEKIQHLSTTLQLYKEKFSSEAEVSKALLQSTENTLAELCTKLTTKLLSAHQHETKTSQIQYDQKISKTTQELKNEVQKLLGHISTLEKEVEKSGTFIEDLKLSLLSPTYSCNLTEITLLNILSSSGLNPDIDFKTQYTLKDADKIYRPDVVIFLPNNNFMIVDAKASKLLNLNKQDNETDNKDELLVKSLNRHLKSLSGKGYDKALRNNMTDDKISCKNVITLMFLHTESLVERINSLDNSFLPRAWNANIFPVGPTGLMNMLYIVKRQIAENKQILSYNAILNEVSTMLNSISDVAEQGNKIGSNISNLCNNYDRLSSIFNKNLSKSVERLAQFGIQSKKPSAITKTTPTRYLPVNINNLHS</sequence>
<name>A0A5C0UHR9_9RICK</name>
<evidence type="ECO:0000256" key="4">
    <source>
        <dbReference type="ARBA" id="ARBA00023054"/>
    </source>
</evidence>
<dbReference type="OrthoDB" id="370725at2"/>
<evidence type="ECO:0000256" key="1">
    <source>
        <dbReference type="ARBA" id="ARBA00003416"/>
    </source>
</evidence>
<dbReference type="KEGG" id="snay:FZC37_01380"/>
<comment type="similarity">
    <text evidence="2">Belongs to the RmuC family.</text>
</comment>
<evidence type="ECO:0000256" key="5">
    <source>
        <dbReference type="ARBA" id="ARBA00023172"/>
    </source>
</evidence>
<evidence type="ECO:0000313" key="6">
    <source>
        <dbReference type="EMBL" id="QEK39586.1"/>
    </source>
</evidence>
<dbReference type="Proteomes" id="UP000323844">
    <property type="component" value="Chromosome"/>
</dbReference>
<proteinExistence type="inferred from homology"/>
<gene>
    <name evidence="6" type="primary">rmuC</name>
    <name evidence="6" type="ORF">FZC37_01380</name>
</gene>
<evidence type="ECO:0000256" key="3">
    <source>
        <dbReference type="ARBA" id="ARBA00021840"/>
    </source>
</evidence>
<keyword evidence="7" id="KW-1185">Reference proteome</keyword>
<organism evidence="6 7">
    <name type="scientific">Candidatus Sneabacter namystus</name>
    <dbReference type="NCBI Taxonomy" id="2601646"/>
    <lineage>
        <taxon>Bacteria</taxon>
        <taxon>Pseudomonadati</taxon>
        <taxon>Pseudomonadota</taxon>
        <taxon>Alphaproteobacteria</taxon>
        <taxon>Rickettsiales</taxon>
        <taxon>Rickettsiaceae</taxon>
        <taxon>Rickettsieae</taxon>
        <taxon>Candidatus Sneabacter</taxon>
    </lineage>
</organism>
<dbReference type="EMBL" id="CP043312">
    <property type="protein sequence ID" value="QEK39586.1"/>
    <property type="molecule type" value="Genomic_DNA"/>
</dbReference>
<dbReference type="PANTHER" id="PTHR30563:SF0">
    <property type="entry name" value="DNA RECOMBINATION PROTEIN RMUC"/>
    <property type="match status" value="1"/>
</dbReference>
<reference evidence="6 7" key="1">
    <citation type="submission" date="2019-08" db="EMBL/GenBank/DDBJ databases">
        <title>Highly reduced genomes of protist endosymbionts show evolutionary convergence.</title>
        <authorList>
            <person name="George E."/>
            <person name="Husnik F."/>
            <person name="Tashyreva D."/>
            <person name="Prokopchuk G."/>
            <person name="Horak A."/>
            <person name="Kwong W.K."/>
            <person name="Lukes J."/>
            <person name="Keeling P.J."/>
        </authorList>
    </citation>
    <scope>NUCLEOTIDE SEQUENCE [LARGE SCALE GENOMIC DNA]</scope>
    <source>
        <strain evidence="6">1621</strain>
    </source>
</reference>
<protein>
    <recommendedName>
        <fullName evidence="3">DNA recombination protein RmuC homolog</fullName>
    </recommendedName>
</protein>